<sequence>MYVEWNWICVIMYTTLLSACKWKRVIVCFGECIASVDLLHKVVWDALCESSSAIRRGKHRFDHELLRSGTRDPKLMPGSEASGYLGLMGACVTPRQDESLNPGVIQTDD</sequence>
<keyword evidence="1" id="KW-0732">Signal</keyword>
<protein>
    <submittedName>
        <fullName evidence="2">Uncharacterized protein</fullName>
    </submittedName>
</protein>
<dbReference type="EMBL" id="KK853081">
    <property type="protein sequence ID" value="KDR11683.1"/>
    <property type="molecule type" value="Genomic_DNA"/>
</dbReference>
<name>A0A067QZA6_ZOONE</name>
<keyword evidence="3" id="KW-1185">Reference proteome</keyword>
<dbReference type="Proteomes" id="UP000027135">
    <property type="component" value="Unassembled WGS sequence"/>
</dbReference>
<feature type="chain" id="PRO_5001647911" evidence="1">
    <location>
        <begin position="20"/>
        <end position="109"/>
    </location>
</feature>
<evidence type="ECO:0000313" key="2">
    <source>
        <dbReference type="EMBL" id="KDR11683.1"/>
    </source>
</evidence>
<reference evidence="2 3" key="1">
    <citation type="journal article" date="2014" name="Nat. Commun.">
        <title>Molecular traces of alternative social organization in a termite genome.</title>
        <authorList>
            <person name="Terrapon N."/>
            <person name="Li C."/>
            <person name="Robertson H.M."/>
            <person name="Ji L."/>
            <person name="Meng X."/>
            <person name="Booth W."/>
            <person name="Chen Z."/>
            <person name="Childers C.P."/>
            <person name="Glastad K.M."/>
            <person name="Gokhale K."/>
            <person name="Gowin J."/>
            <person name="Gronenberg W."/>
            <person name="Hermansen R.A."/>
            <person name="Hu H."/>
            <person name="Hunt B.G."/>
            <person name="Huylmans A.K."/>
            <person name="Khalil S.M."/>
            <person name="Mitchell R.D."/>
            <person name="Munoz-Torres M.C."/>
            <person name="Mustard J.A."/>
            <person name="Pan H."/>
            <person name="Reese J.T."/>
            <person name="Scharf M.E."/>
            <person name="Sun F."/>
            <person name="Vogel H."/>
            <person name="Xiao J."/>
            <person name="Yang W."/>
            <person name="Yang Z."/>
            <person name="Yang Z."/>
            <person name="Zhou J."/>
            <person name="Zhu J."/>
            <person name="Brent C.S."/>
            <person name="Elsik C.G."/>
            <person name="Goodisman M.A."/>
            <person name="Liberles D.A."/>
            <person name="Roe R.M."/>
            <person name="Vargo E.L."/>
            <person name="Vilcinskas A."/>
            <person name="Wang J."/>
            <person name="Bornberg-Bauer E."/>
            <person name="Korb J."/>
            <person name="Zhang G."/>
            <person name="Liebig J."/>
        </authorList>
    </citation>
    <scope>NUCLEOTIDE SEQUENCE [LARGE SCALE GENOMIC DNA]</scope>
    <source>
        <tissue evidence="2">Whole organism</tissue>
    </source>
</reference>
<feature type="signal peptide" evidence="1">
    <location>
        <begin position="1"/>
        <end position="19"/>
    </location>
</feature>
<accession>A0A067QZA6</accession>
<evidence type="ECO:0000313" key="3">
    <source>
        <dbReference type="Proteomes" id="UP000027135"/>
    </source>
</evidence>
<dbReference type="AlphaFoldDB" id="A0A067QZA6"/>
<proteinExistence type="predicted"/>
<evidence type="ECO:0000256" key="1">
    <source>
        <dbReference type="SAM" id="SignalP"/>
    </source>
</evidence>
<organism evidence="2 3">
    <name type="scientific">Zootermopsis nevadensis</name>
    <name type="common">Dampwood termite</name>
    <dbReference type="NCBI Taxonomy" id="136037"/>
    <lineage>
        <taxon>Eukaryota</taxon>
        <taxon>Metazoa</taxon>
        <taxon>Ecdysozoa</taxon>
        <taxon>Arthropoda</taxon>
        <taxon>Hexapoda</taxon>
        <taxon>Insecta</taxon>
        <taxon>Pterygota</taxon>
        <taxon>Neoptera</taxon>
        <taxon>Polyneoptera</taxon>
        <taxon>Dictyoptera</taxon>
        <taxon>Blattodea</taxon>
        <taxon>Blattoidea</taxon>
        <taxon>Termitoidae</taxon>
        <taxon>Termopsidae</taxon>
        <taxon>Zootermopsis</taxon>
    </lineage>
</organism>
<gene>
    <name evidence="2" type="ORF">L798_14567</name>
</gene>
<dbReference type="InParanoid" id="A0A067QZA6"/>